<dbReference type="SUPFAM" id="SSF52047">
    <property type="entry name" value="RNI-like"/>
    <property type="match status" value="1"/>
</dbReference>
<dbReference type="AlphaFoldDB" id="C1N325"/>
<gene>
    <name evidence="3" type="ORF">MICPUCDRAFT_42097</name>
</gene>
<sequence>MGAANDPFAFVERGGDGPDEEDALPGWRRLRALAIGVGATRAGNGYAWGVSSVSDGVLLRLLWHAEALEDLDVTGCWNASLHGFERALYRWWPPLRSLRAARTKLASDEAIENVLCVERVSRFADTNKKFPVFRRLSSTLETLELGSPLSHAKRVTDDGLRNLQKFDTLRELGLAGADVTDAGVRRLLEGGPPNRPVGGTLRAIDVSACRGLSRAVRSAATASGARPLEILAAIRRGEKEKEKEKEGGV</sequence>
<dbReference type="KEGG" id="mpp:MICPUCDRAFT_42097"/>
<dbReference type="GO" id="GO:0005930">
    <property type="term" value="C:axoneme"/>
    <property type="evidence" value="ECO:0007669"/>
    <property type="project" value="UniProtKB-SubCell"/>
</dbReference>
<comment type="subcellular location">
    <subcellularLocation>
        <location evidence="1">Cytoplasm</location>
        <location evidence="1">Cytoskeleton</location>
        <location evidence="1">Cilium axoneme</location>
    </subcellularLocation>
</comment>
<organism evidence="4">
    <name type="scientific">Micromonas pusilla (strain CCMP1545)</name>
    <name type="common">Picoplanktonic green alga</name>
    <dbReference type="NCBI Taxonomy" id="564608"/>
    <lineage>
        <taxon>Eukaryota</taxon>
        <taxon>Viridiplantae</taxon>
        <taxon>Chlorophyta</taxon>
        <taxon>Mamiellophyceae</taxon>
        <taxon>Mamiellales</taxon>
        <taxon>Mamiellaceae</taxon>
        <taxon>Micromonas</taxon>
    </lineage>
</organism>
<dbReference type="InterPro" id="IPR032675">
    <property type="entry name" value="LRR_dom_sf"/>
</dbReference>
<name>C1N325_MICPC</name>
<evidence type="ECO:0000313" key="4">
    <source>
        <dbReference type="Proteomes" id="UP000001876"/>
    </source>
</evidence>
<dbReference type="Gene3D" id="3.80.10.10">
    <property type="entry name" value="Ribonuclease Inhibitor"/>
    <property type="match status" value="1"/>
</dbReference>
<evidence type="ECO:0000256" key="2">
    <source>
        <dbReference type="SAM" id="MobiDB-lite"/>
    </source>
</evidence>
<protein>
    <submittedName>
        <fullName evidence="3">Predicted protein</fullName>
    </submittedName>
</protein>
<proteinExistence type="predicted"/>
<dbReference type="EMBL" id="GG663746">
    <property type="protein sequence ID" value="EEH53354.1"/>
    <property type="molecule type" value="Genomic_DNA"/>
</dbReference>
<dbReference type="RefSeq" id="XP_003062535.1">
    <property type="nucleotide sequence ID" value="XM_003062489.1"/>
</dbReference>
<evidence type="ECO:0000313" key="3">
    <source>
        <dbReference type="EMBL" id="EEH53354.1"/>
    </source>
</evidence>
<feature type="region of interest" description="Disordered" evidence="2">
    <location>
        <begin position="1"/>
        <end position="20"/>
    </location>
</feature>
<dbReference type="GeneID" id="9687975"/>
<accession>C1N325</accession>
<evidence type="ECO:0000256" key="1">
    <source>
        <dbReference type="ARBA" id="ARBA00004430"/>
    </source>
</evidence>
<keyword evidence="4" id="KW-1185">Reference proteome</keyword>
<dbReference type="Proteomes" id="UP000001876">
    <property type="component" value="Unassembled WGS sequence"/>
</dbReference>
<reference evidence="3 4" key="1">
    <citation type="journal article" date="2009" name="Science">
        <title>Green evolution and dynamic adaptations revealed by genomes of the marine picoeukaryotes Micromonas.</title>
        <authorList>
            <person name="Worden A.Z."/>
            <person name="Lee J.H."/>
            <person name="Mock T."/>
            <person name="Rouze P."/>
            <person name="Simmons M.P."/>
            <person name="Aerts A.L."/>
            <person name="Allen A.E."/>
            <person name="Cuvelier M.L."/>
            <person name="Derelle E."/>
            <person name="Everett M.V."/>
            <person name="Foulon E."/>
            <person name="Grimwood J."/>
            <person name="Gundlach H."/>
            <person name="Henrissat B."/>
            <person name="Napoli C."/>
            <person name="McDonald S.M."/>
            <person name="Parker M.S."/>
            <person name="Rombauts S."/>
            <person name="Salamov A."/>
            <person name="Von Dassow P."/>
            <person name="Badger J.H."/>
            <person name="Coutinho P.M."/>
            <person name="Demir E."/>
            <person name="Dubchak I."/>
            <person name="Gentemann C."/>
            <person name="Eikrem W."/>
            <person name="Gready J.E."/>
            <person name="John U."/>
            <person name="Lanier W."/>
            <person name="Lindquist E.A."/>
            <person name="Lucas S."/>
            <person name="Mayer K.F."/>
            <person name="Moreau H."/>
            <person name="Not F."/>
            <person name="Otillar R."/>
            <person name="Panaud O."/>
            <person name="Pangilinan J."/>
            <person name="Paulsen I."/>
            <person name="Piegu B."/>
            <person name="Poliakov A."/>
            <person name="Robbens S."/>
            <person name="Schmutz J."/>
            <person name="Toulza E."/>
            <person name="Wyss T."/>
            <person name="Zelensky A."/>
            <person name="Zhou K."/>
            <person name="Armbrust E.V."/>
            <person name="Bhattacharya D."/>
            <person name="Goodenough U.W."/>
            <person name="Van de Peer Y."/>
            <person name="Grigoriev I.V."/>
        </authorList>
    </citation>
    <scope>NUCLEOTIDE SEQUENCE [LARGE SCALE GENOMIC DNA]</scope>
    <source>
        <strain evidence="3 4">CCMP1545</strain>
    </source>
</reference>